<comment type="caution">
    <text evidence="1">The sequence shown here is derived from an EMBL/GenBank/DDBJ whole genome shotgun (WGS) entry which is preliminary data.</text>
</comment>
<evidence type="ECO:0000313" key="2">
    <source>
        <dbReference type="Proteomes" id="UP000180043"/>
    </source>
</evidence>
<accession>A0A1S1LNY0</accession>
<evidence type="ECO:0000313" key="1">
    <source>
        <dbReference type="EMBL" id="OHU57003.1"/>
    </source>
</evidence>
<sequence length="374" mass="41733">MEKRFLLDNVDENQPIFFADCDADGRVSAQLRFRFMLLGEELMEKLPGAAAFTHKAFAEDGPLDEWYDMEVDIKAGETYSALILRNRDKWRRHVEFKDSITIAAVCAMKRTDLITFVRPVIGGTYLGAYVQTSEPARAAVFVYKQEQGKAAPPSLNGLPQFPGKLASSGWSPEKPSMLPFAVSQAYSDPGPGSSIIGVLSPGNLYDVLFVVMTEDGRWDWDVRQLRTDLREVTVTFDRVHVTNDADESTSGEIHFKFQTGCWDSGHDPRVLQTFDRPRANITDGHTVGNLGYAHVGALEAAEQDVIMTELFFRCWGDEMDIDGKDRAEGSQEVPLPSGYGREKVEKAPFGVICRSITGDPLAFEVYGTYSVRYL</sequence>
<dbReference type="Proteomes" id="UP000180043">
    <property type="component" value="Unassembled WGS sequence"/>
</dbReference>
<reference evidence="1 2" key="1">
    <citation type="submission" date="2016-10" db="EMBL/GenBank/DDBJ databases">
        <title>Evaluation of Human, Veterinary and Environmental Mycobacterium chelonae Isolates by Core Genome Phylogenomic Analysis, Targeted Gene Comparison, and Anti-microbial Susceptibility Patterns: A Tale of Mistaken Identities.</title>
        <authorList>
            <person name="Fogelson S.B."/>
            <person name="Camus A.C."/>
            <person name="Lorenz W."/>
            <person name="Vasireddy R."/>
            <person name="Vasireddy S."/>
            <person name="Smith T."/>
            <person name="Brown-Elliott B.A."/>
            <person name="Wallace R.J.Jr."/>
            <person name="Hasan N.A."/>
            <person name="Reischl U."/>
            <person name="Sanchez S."/>
        </authorList>
    </citation>
    <scope>NUCLEOTIDE SEQUENCE [LARGE SCALE GENOMIC DNA]</scope>
    <source>
        <strain evidence="1 2">15515</strain>
    </source>
</reference>
<dbReference type="RefSeq" id="WP_070947523.1">
    <property type="nucleotide sequence ID" value="NZ_MLIQ01000015.1"/>
</dbReference>
<proteinExistence type="predicted"/>
<dbReference type="EMBL" id="MLIQ01000015">
    <property type="protein sequence ID" value="OHU57003.1"/>
    <property type="molecule type" value="Genomic_DNA"/>
</dbReference>
<gene>
    <name evidence="1" type="ORF">BKG82_14270</name>
</gene>
<organism evidence="1 2">
    <name type="scientific">Mycobacteroides chelonae</name>
    <name type="common">Mycobacterium chelonae</name>
    <dbReference type="NCBI Taxonomy" id="1774"/>
    <lineage>
        <taxon>Bacteria</taxon>
        <taxon>Bacillati</taxon>
        <taxon>Actinomycetota</taxon>
        <taxon>Actinomycetes</taxon>
        <taxon>Mycobacteriales</taxon>
        <taxon>Mycobacteriaceae</taxon>
        <taxon>Mycobacteroides</taxon>
    </lineage>
</organism>
<dbReference type="AlphaFoldDB" id="A0A1S1LNY0"/>
<protein>
    <submittedName>
        <fullName evidence="1">Uncharacterized protein</fullName>
    </submittedName>
</protein>
<name>A0A1S1LNY0_MYCCH</name>